<reference evidence="1" key="2">
    <citation type="journal article" date="2024" name="Plant">
        <title>Genomic evolution and insights into agronomic trait innovations of Sesamum species.</title>
        <authorList>
            <person name="Miao H."/>
            <person name="Wang L."/>
            <person name="Qu L."/>
            <person name="Liu H."/>
            <person name="Sun Y."/>
            <person name="Le M."/>
            <person name="Wang Q."/>
            <person name="Wei S."/>
            <person name="Zheng Y."/>
            <person name="Lin W."/>
            <person name="Duan Y."/>
            <person name="Cao H."/>
            <person name="Xiong S."/>
            <person name="Wang X."/>
            <person name="Wei L."/>
            <person name="Li C."/>
            <person name="Ma Q."/>
            <person name="Ju M."/>
            <person name="Zhao R."/>
            <person name="Li G."/>
            <person name="Mu C."/>
            <person name="Tian Q."/>
            <person name="Mei H."/>
            <person name="Zhang T."/>
            <person name="Gao T."/>
            <person name="Zhang H."/>
        </authorList>
    </citation>
    <scope>NUCLEOTIDE SEQUENCE</scope>
    <source>
        <strain evidence="1">G02</strain>
    </source>
</reference>
<accession>A0AAW2TT98</accession>
<dbReference type="PANTHER" id="PTHR36071">
    <property type="entry name" value="DNA DOUBLE-STRAND BREAK REPAIR PROTEIN"/>
    <property type="match status" value="1"/>
</dbReference>
<sequence>MVENFQGVLKKEWYREDLKVFTSHIKEHESLLRLKRRMLPESLLREDDVSYEDIRTCIEIGFGAHDYSKEPYRAAAVKVLDRLEDFPFRALIAMHRKLKGVRDFRKFSPETEALHNDIAKAIHLLDDSKRVSLIELKKVQILLDPNSELSVRSLRMAVRNTFLSAVIWKKSLIV</sequence>
<comment type="caution">
    <text evidence="1">The sequence shown here is derived from an EMBL/GenBank/DDBJ whole genome shotgun (WGS) entry which is preliminary data.</text>
</comment>
<organism evidence="1">
    <name type="scientific">Sesamum radiatum</name>
    <name type="common">Black benniseed</name>
    <dbReference type="NCBI Taxonomy" id="300843"/>
    <lineage>
        <taxon>Eukaryota</taxon>
        <taxon>Viridiplantae</taxon>
        <taxon>Streptophyta</taxon>
        <taxon>Embryophyta</taxon>
        <taxon>Tracheophyta</taxon>
        <taxon>Spermatophyta</taxon>
        <taxon>Magnoliopsida</taxon>
        <taxon>eudicotyledons</taxon>
        <taxon>Gunneridae</taxon>
        <taxon>Pentapetalae</taxon>
        <taxon>asterids</taxon>
        <taxon>lamiids</taxon>
        <taxon>Lamiales</taxon>
        <taxon>Pedaliaceae</taxon>
        <taxon>Sesamum</taxon>
    </lineage>
</organism>
<reference evidence="1" key="1">
    <citation type="submission" date="2020-06" db="EMBL/GenBank/DDBJ databases">
        <authorList>
            <person name="Li T."/>
            <person name="Hu X."/>
            <person name="Zhang T."/>
            <person name="Song X."/>
            <person name="Zhang H."/>
            <person name="Dai N."/>
            <person name="Sheng W."/>
            <person name="Hou X."/>
            <person name="Wei L."/>
        </authorList>
    </citation>
    <scope>NUCLEOTIDE SEQUENCE</scope>
    <source>
        <strain evidence="1">G02</strain>
        <tissue evidence="1">Leaf</tissue>
    </source>
</reference>
<name>A0AAW2TT98_SESRA</name>
<proteinExistence type="predicted"/>
<protein>
    <submittedName>
        <fullName evidence="1">Uncharacterized protein</fullName>
    </submittedName>
</protein>
<gene>
    <name evidence="1" type="ORF">Sradi_1709700</name>
</gene>
<evidence type="ECO:0000313" key="1">
    <source>
        <dbReference type="EMBL" id="KAL0407753.1"/>
    </source>
</evidence>
<dbReference type="AlphaFoldDB" id="A0AAW2TT98"/>
<dbReference type="EMBL" id="JACGWJ010000007">
    <property type="protein sequence ID" value="KAL0407753.1"/>
    <property type="molecule type" value="Genomic_DNA"/>
</dbReference>
<dbReference type="PANTHER" id="PTHR36071:SF1">
    <property type="entry name" value="DNA DOUBLE-STRAND BREAK REPAIR PROTEIN"/>
    <property type="match status" value="1"/>
</dbReference>